<feature type="compositionally biased region" description="Pro residues" evidence="1">
    <location>
        <begin position="158"/>
        <end position="168"/>
    </location>
</feature>
<keyword evidence="2" id="KW-0812">Transmembrane</keyword>
<dbReference type="SUPFAM" id="SSF88946">
    <property type="entry name" value="Sigma2 domain of RNA polymerase sigma factors"/>
    <property type="match status" value="1"/>
</dbReference>
<keyword evidence="2" id="KW-0472">Membrane</keyword>
<evidence type="ECO:0000256" key="2">
    <source>
        <dbReference type="SAM" id="Phobius"/>
    </source>
</evidence>
<feature type="transmembrane region" description="Helical" evidence="2">
    <location>
        <begin position="390"/>
        <end position="413"/>
    </location>
</feature>
<dbReference type="InterPro" id="IPR013325">
    <property type="entry name" value="RNA_pol_sigma_r2"/>
</dbReference>
<name>A0ABN3PAS1_9ACTN</name>
<evidence type="ECO:0000313" key="4">
    <source>
        <dbReference type="Proteomes" id="UP001501509"/>
    </source>
</evidence>
<feature type="compositionally biased region" description="Gly residues" evidence="1">
    <location>
        <begin position="420"/>
        <end position="433"/>
    </location>
</feature>
<dbReference type="Proteomes" id="UP001501509">
    <property type="component" value="Unassembled WGS sequence"/>
</dbReference>
<keyword evidence="4" id="KW-1185">Reference proteome</keyword>
<sequence>MPNPQRDQDRRLAEALRDQRPGAVAHIYNSYGPRLFDYAEALLDDRDLAVEAVRAALLVTRTKELPDDTRFRAWLYSLVRDECLSRLGKRPRPRAEPPAPPPPRLEPGRLVFHYAMDDLERELADLKHHHGLAIIEVAEILGITLQQAAELEANTPTPEEPPTPPPAPALSAAPSTPPAASTRPATPDAPAAPTAPAPAHQVKPDTPAAVPARPSAPAAAKASAQAAEQAASAQPAKPSASAAASGRPATPDVPAPASTPPTVPAAAQPAKPNTTAAASAQAAEPSAPPATSTRSATPGVPAPATPTASVPAHPVKPGTPAAASAQPSASAAKSSGKRGAFVGGRAKSQGTAPAGVKAGADLSRHSDDVQVAPLGHGRVMMRSDGRRKKLVGATAGAAGVVVLAAGALSLMVLQPFSNEGGGAIGPQSAGGGRTPDTRFETPTSPPPVSPGQKPSSAPSAKPKDSAPPQSRPQTKPSKRKKAPPPRNARATGTLRVSDGSCRGIAAPISRSCTLSLTAVGGAVRWSVAGVNPGIARVSAGGGGTLASGRSTTVTVTIRPTVICYARGFGSATVSFAPGGSARVSYTCW</sequence>
<feature type="compositionally biased region" description="Low complexity" evidence="1">
    <location>
        <begin position="450"/>
        <end position="460"/>
    </location>
</feature>
<organism evidence="3 4">
    <name type="scientific">Actinomadura fulvescens</name>
    <dbReference type="NCBI Taxonomy" id="46160"/>
    <lineage>
        <taxon>Bacteria</taxon>
        <taxon>Bacillati</taxon>
        <taxon>Actinomycetota</taxon>
        <taxon>Actinomycetes</taxon>
        <taxon>Streptosporangiales</taxon>
        <taxon>Thermomonosporaceae</taxon>
        <taxon>Actinomadura</taxon>
    </lineage>
</organism>
<comment type="caution">
    <text evidence="3">The sequence shown here is derived from an EMBL/GenBank/DDBJ whole genome shotgun (WGS) entry which is preliminary data.</text>
</comment>
<dbReference type="Gene3D" id="1.10.1740.10">
    <property type="match status" value="1"/>
</dbReference>
<dbReference type="EMBL" id="BAAATD010000001">
    <property type="protein sequence ID" value="GAA2573869.1"/>
    <property type="molecule type" value="Genomic_DNA"/>
</dbReference>
<feature type="region of interest" description="Disordered" evidence="1">
    <location>
        <begin position="153"/>
        <end position="380"/>
    </location>
</feature>
<feature type="compositionally biased region" description="Pro residues" evidence="1">
    <location>
        <begin position="96"/>
        <end position="105"/>
    </location>
</feature>
<feature type="compositionally biased region" description="Low complexity" evidence="1">
    <location>
        <begin position="207"/>
        <end position="250"/>
    </location>
</feature>
<feature type="region of interest" description="Disordered" evidence="1">
    <location>
        <begin position="88"/>
        <end position="109"/>
    </location>
</feature>
<feature type="compositionally biased region" description="Low complexity" evidence="1">
    <location>
        <begin position="169"/>
        <end position="199"/>
    </location>
</feature>
<protein>
    <submittedName>
        <fullName evidence="3">Uncharacterized protein</fullName>
    </submittedName>
</protein>
<feature type="region of interest" description="Disordered" evidence="1">
    <location>
        <begin position="420"/>
        <end position="495"/>
    </location>
</feature>
<feature type="compositionally biased region" description="Low complexity" evidence="1">
    <location>
        <begin position="264"/>
        <end position="299"/>
    </location>
</feature>
<evidence type="ECO:0000256" key="1">
    <source>
        <dbReference type="SAM" id="MobiDB-lite"/>
    </source>
</evidence>
<accession>A0ABN3PAS1</accession>
<reference evidence="3 4" key="1">
    <citation type="journal article" date="2019" name="Int. J. Syst. Evol. Microbiol.">
        <title>The Global Catalogue of Microorganisms (GCM) 10K type strain sequencing project: providing services to taxonomists for standard genome sequencing and annotation.</title>
        <authorList>
            <consortium name="The Broad Institute Genomics Platform"/>
            <consortium name="The Broad Institute Genome Sequencing Center for Infectious Disease"/>
            <person name="Wu L."/>
            <person name="Ma J."/>
        </authorList>
    </citation>
    <scope>NUCLEOTIDE SEQUENCE [LARGE SCALE GENOMIC DNA]</scope>
    <source>
        <strain evidence="3 4">JCM 6833</strain>
    </source>
</reference>
<feature type="compositionally biased region" description="Low complexity" evidence="1">
    <location>
        <begin position="305"/>
        <end position="334"/>
    </location>
</feature>
<gene>
    <name evidence="3" type="ORF">GCM10010411_01970</name>
</gene>
<evidence type="ECO:0000313" key="3">
    <source>
        <dbReference type="EMBL" id="GAA2573869.1"/>
    </source>
</evidence>
<keyword evidence="2" id="KW-1133">Transmembrane helix</keyword>
<proteinExistence type="predicted"/>
<feature type="compositionally biased region" description="Pro residues" evidence="1">
    <location>
        <begin position="251"/>
        <end position="263"/>
    </location>
</feature>